<dbReference type="PANTHER" id="PTHR11362">
    <property type="entry name" value="PHOSPHATIDYLETHANOLAMINE-BINDING PROTEIN"/>
    <property type="match status" value="1"/>
</dbReference>
<accession>A0A316ZEJ3</accession>
<keyword evidence="1" id="KW-1133">Transmembrane helix</keyword>
<evidence type="ECO:0000313" key="3">
    <source>
        <dbReference type="EMBL" id="PWN99438.1"/>
    </source>
</evidence>
<organism evidence="3 4">
    <name type="scientific">Tilletiopsis washingtonensis</name>
    <dbReference type="NCBI Taxonomy" id="58919"/>
    <lineage>
        <taxon>Eukaryota</taxon>
        <taxon>Fungi</taxon>
        <taxon>Dikarya</taxon>
        <taxon>Basidiomycota</taxon>
        <taxon>Ustilaginomycotina</taxon>
        <taxon>Exobasidiomycetes</taxon>
        <taxon>Entylomatales</taxon>
        <taxon>Entylomatales incertae sedis</taxon>
        <taxon>Tilletiopsis</taxon>
    </lineage>
</organism>
<dbReference type="AlphaFoldDB" id="A0A316ZEJ3"/>
<dbReference type="InterPro" id="IPR036610">
    <property type="entry name" value="PEBP-like_sf"/>
</dbReference>
<dbReference type="EMBL" id="KZ819288">
    <property type="protein sequence ID" value="PWN99438.1"/>
    <property type="molecule type" value="Genomic_DNA"/>
</dbReference>
<dbReference type="Proteomes" id="UP000245946">
    <property type="component" value="Unassembled WGS sequence"/>
</dbReference>
<dbReference type="PANTHER" id="PTHR11362:SF140">
    <property type="entry name" value="PEBP-LIKE PROTEIN"/>
    <property type="match status" value="1"/>
</dbReference>
<dbReference type="STRING" id="58919.A0A316ZEJ3"/>
<protein>
    <submittedName>
        <fullName evidence="3">PEBP-like protein</fullName>
    </submittedName>
</protein>
<evidence type="ECO:0000313" key="4">
    <source>
        <dbReference type="Proteomes" id="UP000245946"/>
    </source>
</evidence>
<dbReference type="Pfam" id="PF01161">
    <property type="entry name" value="PBP"/>
    <property type="match status" value="1"/>
</dbReference>
<keyword evidence="1" id="KW-0472">Membrane</keyword>
<dbReference type="Gene3D" id="3.90.280.10">
    <property type="entry name" value="PEBP-like"/>
    <property type="match status" value="1"/>
</dbReference>
<dbReference type="OrthoDB" id="2506647at2759"/>
<feature type="signal peptide" evidence="2">
    <location>
        <begin position="1"/>
        <end position="19"/>
    </location>
</feature>
<dbReference type="RefSeq" id="XP_025599717.1">
    <property type="nucleotide sequence ID" value="XM_025745114.1"/>
</dbReference>
<dbReference type="SUPFAM" id="SSF49777">
    <property type="entry name" value="PEBP-like"/>
    <property type="match status" value="1"/>
</dbReference>
<gene>
    <name evidence="3" type="ORF">FA09DRAFT_359466</name>
</gene>
<feature type="chain" id="PRO_5016366234" evidence="2">
    <location>
        <begin position="20"/>
        <end position="287"/>
    </location>
</feature>
<sequence length="287" mass="29352">MHFRSLVLAALALAPSALGQIANSSYVTTELASTLLQFRAAGLVPQYIPEERIRLASSLSVSFGNVSAPLGATLARNDTQEAPTLRMNYTQHVDSMDAFSSRAYTTLMVDMGAPGVGFPNGAVVRHYLSNNDTLTGSNGTVMSTGRAVTSYNGPAPPAGSGPHRYTLLVVAQPAGWMAPANLSAPAPLVTDFQLNDYLNYAGLGQIIAASYFIVEGASPTTASVSSTQAVPTASVQAAASTISASLMSAYASPTNAVTSMNRDAGVAMAPAAFAATLMALVAGAALA</sequence>
<evidence type="ECO:0000256" key="1">
    <source>
        <dbReference type="SAM" id="Phobius"/>
    </source>
</evidence>
<keyword evidence="2" id="KW-0732">Signal</keyword>
<keyword evidence="4" id="KW-1185">Reference proteome</keyword>
<evidence type="ECO:0000256" key="2">
    <source>
        <dbReference type="SAM" id="SignalP"/>
    </source>
</evidence>
<reference evidence="3 4" key="1">
    <citation type="journal article" date="2018" name="Mol. Biol. Evol.">
        <title>Broad Genomic Sampling Reveals a Smut Pathogenic Ancestry of the Fungal Clade Ustilaginomycotina.</title>
        <authorList>
            <person name="Kijpornyongpan T."/>
            <person name="Mondo S.J."/>
            <person name="Barry K."/>
            <person name="Sandor L."/>
            <person name="Lee J."/>
            <person name="Lipzen A."/>
            <person name="Pangilinan J."/>
            <person name="LaButti K."/>
            <person name="Hainaut M."/>
            <person name="Henrissat B."/>
            <person name="Grigoriev I.V."/>
            <person name="Spatafora J.W."/>
            <person name="Aime M.C."/>
        </authorList>
    </citation>
    <scope>NUCLEOTIDE SEQUENCE [LARGE SCALE GENOMIC DNA]</scope>
    <source>
        <strain evidence="3 4">MCA 4186</strain>
    </source>
</reference>
<keyword evidence="1" id="KW-0812">Transmembrane</keyword>
<feature type="transmembrane region" description="Helical" evidence="1">
    <location>
        <begin position="264"/>
        <end position="286"/>
    </location>
</feature>
<name>A0A316ZEJ3_9BASI</name>
<dbReference type="CDD" id="cd00866">
    <property type="entry name" value="PEBP_euk"/>
    <property type="match status" value="1"/>
</dbReference>
<dbReference type="InterPro" id="IPR008914">
    <property type="entry name" value="PEBP"/>
</dbReference>
<proteinExistence type="predicted"/>
<dbReference type="InterPro" id="IPR035810">
    <property type="entry name" value="PEBP_euk"/>
</dbReference>
<dbReference type="GeneID" id="37272658"/>